<evidence type="ECO:0000256" key="2">
    <source>
        <dbReference type="ARBA" id="ARBA00022723"/>
    </source>
</evidence>
<evidence type="ECO:0000313" key="8">
    <source>
        <dbReference type="EMBL" id="PHH54055.1"/>
    </source>
</evidence>
<feature type="compositionally biased region" description="Polar residues" evidence="7">
    <location>
        <begin position="760"/>
        <end position="784"/>
    </location>
</feature>
<dbReference type="PROSITE" id="PS50082">
    <property type="entry name" value="WD_REPEATS_2"/>
    <property type="match status" value="2"/>
</dbReference>
<feature type="compositionally biased region" description="Polar residues" evidence="7">
    <location>
        <begin position="1238"/>
        <end position="1248"/>
    </location>
</feature>
<dbReference type="GO" id="GO:0005829">
    <property type="term" value="C:cytosol"/>
    <property type="evidence" value="ECO:0007669"/>
    <property type="project" value="TreeGrafter"/>
</dbReference>
<evidence type="ECO:0000256" key="7">
    <source>
        <dbReference type="SAM" id="MobiDB-lite"/>
    </source>
</evidence>
<keyword evidence="1 6" id="KW-0853">WD repeat</keyword>
<accession>A0A2C5X7A0</accession>
<evidence type="ECO:0000256" key="5">
    <source>
        <dbReference type="ARBA" id="ARBA00022833"/>
    </source>
</evidence>
<feature type="repeat" description="WD" evidence="6">
    <location>
        <begin position="252"/>
        <end position="293"/>
    </location>
</feature>
<dbReference type="PANTHER" id="PTHR46200:SF1">
    <property type="entry name" value="GATOR COMPLEX PROTEIN WDR24"/>
    <property type="match status" value="1"/>
</dbReference>
<feature type="compositionally biased region" description="Polar residues" evidence="7">
    <location>
        <begin position="441"/>
        <end position="473"/>
    </location>
</feature>
<evidence type="ECO:0000256" key="6">
    <source>
        <dbReference type="PROSITE-ProRule" id="PRU00221"/>
    </source>
</evidence>
<feature type="region of interest" description="Disordered" evidence="7">
    <location>
        <begin position="424"/>
        <end position="513"/>
    </location>
</feature>
<dbReference type="Proteomes" id="UP000222788">
    <property type="component" value="Unassembled WGS sequence"/>
</dbReference>
<keyword evidence="5" id="KW-0862">Zinc</keyword>
<keyword evidence="3" id="KW-0677">Repeat</keyword>
<evidence type="ECO:0000256" key="1">
    <source>
        <dbReference type="ARBA" id="ARBA00022574"/>
    </source>
</evidence>
<feature type="region of interest" description="Disordered" evidence="7">
    <location>
        <begin position="1306"/>
        <end position="1360"/>
    </location>
</feature>
<dbReference type="SUPFAM" id="SSF50978">
    <property type="entry name" value="WD40 repeat-like"/>
    <property type="match status" value="1"/>
</dbReference>
<feature type="region of interest" description="Disordered" evidence="7">
    <location>
        <begin position="804"/>
        <end position="894"/>
    </location>
</feature>
<evidence type="ECO:0000256" key="3">
    <source>
        <dbReference type="ARBA" id="ARBA00022737"/>
    </source>
</evidence>
<dbReference type="GO" id="GO:0016239">
    <property type="term" value="P:positive regulation of macroautophagy"/>
    <property type="evidence" value="ECO:0007669"/>
    <property type="project" value="TreeGrafter"/>
</dbReference>
<dbReference type="SMART" id="SM00320">
    <property type="entry name" value="WD40"/>
    <property type="match status" value="4"/>
</dbReference>
<keyword evidence="2" id="KW-0479">Metal-binding</keyword>
<dbReference type="Pfam" id="PF00400">
    <property type="entry name" value="WD40"/>
    <property type="match status" value="2"/>
</dbReference>
<sequence length="1360" mass="149773">MYSRDSSIMRKLLGRGSSNVALESAAVPSGTGDGTWEFSTCSFPSNSHTKHYRGARYVAAAPILSIDASPNGKHLALSGRHILKTVNVEGTQFHEDIDLRAIITSQTGGKGTGISDQLSIQDVKWQSDSSIFTACAGGKIFYYDLNHSRGGAINPYPIQDNTRQITTLDVSPHRRSWLLSGGQDGVVRIWDMRAPPKGPAMEIVLKRRVQAHSESIRCVRWAPRDGFEFACSTENGMIFKGDFRHANFRMRINAHEGSCSSISWHPDGVHLLSGGMDQKLHVWDMTNADRRRRPKWVINTPAPIGQALWRPSLWSATDNGRRAAQIAVTYDASSQRRHGRNMVHIWDLARPTLPFKVIEQFDMAPTGLLWRDQDILWAVGQDGNLNQCDVAFAPRVIDRQAMSTFAFNPNGEVMMFLDQRQRAPRNRSLHQSSLSAVDITSAASRAQRTSGGTETPSGYIGTSPQNVSLSVSRTDSDEDLTGIFLNPRRPSNSNRTRRTGTRAFPTGTTPENPPFVAPHQDEDAMPLDQSMQATGDFIMTQGMAFSHTPFRVDPDMYRYLTFHYLTILQRDLPRKDKNAKPLPCRIASILEQYGQVAEDARLFRLAQSWRILSHVTQILLHRRGEYHLQVRTGQIGREVSTTPAVAPVRLQAQAFLQSSTTATSGSVHSGHAPEPAHSNRKQSSLIYQNSTPRDHSLNSSRSLLSEEFENTSNMTTPRAHAVLDSVPNDRTIGATPLSPVAEAPASFTLPPPAAYPPTTNSPRARLNSQPLSTTSQHSSDTHASTEGYDFYDAEAFAKAIDVPGASKTEKDSHRNTAQFGPQTPSSTRDIDCNNLGRTASSDSYSQDHTQILSPSSSNNHGDKELDHHNEYSGRIRGRRDIESPERTRGKGIWDIHGPMLNNESLEDVFAISQATKGTRTSASMSQELSGSIPSDAGTIEMTLSTRQPVISASPQVSFLNRQPEPTPLEKAEHSDSPTIGEYDYFKWNRDPPFPFPKPSGVSDSMSICAPIDPYAIIQQTLEFESRKSAVNAAAIVLLLQPLVPERVISRFQAEAILKQHHSRLMNMKCFIEASQLRNLCTENWAEGMPCWGESFPSIFGAAQRDVQVNFTCPFCNKPREIDPQAGPTAIWTCERCHRTMGPCAVCQHRHVVADLLAEIKKSTAQDQDVQEPVLTSWWYCRGCGHGGHSNCLQAWHYPLSEQGEVEEFSGGYCPQDGCGHECLPDAAPPTVASNPLSVNASTSTTPLGSFQRAEEPHRATAVAMATDGTASARPLVHDKAHSGNRSTLYVSPDNKVKGDTYETLQSRVSDSRDVSSHYHNGASAAPLTAPSQNTGGDMTRRKSVKFASGQGKTGSKDQQR</sequence>
<keyword evidence="9" id="KW-1185">Reference proteome</keyword>
<feature type="region of interest" description="Disordered" evidence="7">
    <location>
        <begin position="1238"/>
        <end position="1257"/>
    </location>
</feature>
<gene>
    <name evidence="8" type="primary">Wdr1</name>
    <name evidence="8" type="ORF">CFIMG_008070RA00001</name>
</gene>
<proteinExistence type="predicted"/>
<dbReference type="InterPro" id="IPR037590">
    <property type="entry name" value="WDR24"/>
</dbReference>
<dbReference type="GO" id="GO:0005774">
    <property type="term" value="C:vacuolar membrane"/>
    <property type="evidence" value="ECO:0007669"/>
    <property type="project" value="TreeGrafter"/>
</dbReference>
<dbReference type="Gene3D" id="2.130.10.10">
    <property type="entry name" value="YVTN repeat-like/Quinoprotein amine dehydrogenase"/>
    <property type="match status" value="2"/>
</dbReference>
<evidence type="ECO:0000313" key="9">
    <source>
        <dbReference type="Proteomes" id="UP000222788"/>
    </source>
</evidence>
<comment type="caution">
    <text evidence="8">The sequence shown here is derived from an EMBL/GenBank/DDBJ whole genome shotgun (WGS) entry which is preliminary data.</text>
</comment>
<reference evidence="8 9" key="1">
    <citation type="journal article" date="2013" name="Fungal Biol.">
        <title>Analysis of microsatellite markers in the genome of the plant pathogen Ceratocystis fimbriata.</title>
        <authorList>
            <person name="Simpson M.C."/>
            <person name="Wilken P.M."/>
            <person name="Coetzee M.P."/>
            <person name="Wingfield M.J."/>
            <person name="Wingfield B.D."/>
        </authorList>
    </citation>
    <scope>NUCLEOTIDE SEQUENCE [LARGE SCALE GENOMIC DNA]</scope>
    <source>
        <strain evidence="8 9">CBS 114723</strain>
    </source>
</reference>
<evidence type="ECO:0000256" key="4">
    <source>
        <dbReference type="ARBA" id="ARBA00022771"/>
    </source>
</evidence>
<dbReference type="OrthoDB" id="60955at2759"/>
<dbReference type="GO" id="GO:0061700">
    <property type="term" value="C:GATOR2 complex"/>
    <property type="evidence" value="ECO:0007669"/>
    <property type="project" value="TreeGrafter"/>
</dbReference>
<keyword evidence="4" id="KW-0863">Zinc-finger</keyword>
<feature type="compositionally biased region" description="Polar residues" evidence="7">
    <location>
        <begin position="835"/>
        <end position="859"/>
    </location>
</feature>
<dbReference type="PROSITE" id="PS00678">
    <property type="entry name" value="WD_REPEATS_1"/>
    <property type="match status" value="2"/>
</dbReference>
<dbReference type="GO" id="GO:0008270">
    <property type="term" value="F:zinc ion binding"/>
    <property type="evidence" value="ECO:0007669"/>
    <property type="project" value="UniProtKB-KW"/>
</dbReference>
<dbReference type="STRING" id="1035309.A0A2C5X7A0"/>
<dbReference type="InterPro" id="IPR001680">
    <property type="entry name" value="WD40_rpt"/>
</dbReference>
<dbReference type="PROSITE" id="PS50294">
    <property type="entry name" value="WD_REPEATS_REGION"/>
    <property type="match status" value="2"/>
</dbReference>
<feature type="compositionally biased region" description="Polar residues" evidence="7">
    <location>
        <begin position="815"/>
        <end position="827"/>
    </location>
</feature>
<dbReference type="PANTHER" id="PTHR46200">
    <property type="entry name" value="GATOR COMPLEX PROTEIN WDR24"/>
    <property type="match status" value="1"/>
</dbReference>
<name>A0A2C5X7A0_9PEZI</name>
<feature type="compositionally biased region" description="Basic and acidic residues" evidence="7">
    <location>
        <begin position="860"/>
        <end position="893"/>
    </location>
</feature>
<dbReference type="InterPro" id="IPR036322">
    <property type="entry name" value="WD40_repeat_dom_sf"/>
</dbReference>
<dbReference type="EMBL" id="APWK03000033">
    <property type="protein sequence ID" value="PHH54055.1"/>
    <property type="molecule type" value="Genomic_DNA"/>
</dbReference>
<dbReference type="GO" id="GO:1904263">
    <property type="term" value="P:positive regulation of TORC1 signaling"/>
    <property type="evidence" value="ECO:0007669"/>
    <property type="project" value="TreeGrafter"/>
</dbReference>
<dbReference type="InterPro" id="IPR019775">
    <property type="entry name" value="WD40_repeat_CS"/>
</dbReference>
<organism evidence="8 9">
    <name type="scientific">Ceratocystis fimbriata CBS 114723</name>
    <dbReference type="NCBI Taxonomy" id="1035309"/>
    <lineage>
        <taxon>Eukaryota</taxon>
        <taxon>Fungi</taxon>
        <taxon>Dikarya</taxon>
        <taxon>Ascomycota</taxon>
        <taxon>Pezizomycotina</taxon>
        <taxon>Sordariomycetes</taxon>
        <taxon>Hypocreomycetidae</taxon>
        <taxon>Microascales</taxon>
        <taxon>Ceratocystidaceae</taxon>
        <taxon>Ceratocystis</taxon>
    </lineage>
</organism>
<protein>
    <submittedName>
        <fullName evidence="8">WD repeat-containing protein 1</fullName>
    </submittedName>
</protein>
<reference evidence="8 9" key="2">
    <citation type="journal article" date="2013" name="IMA Fungus">
        <title>IMA Genome-F 1: Ceratocystis fimbriata: Draft nuclear genome sequence for the plant pathogen, Ceratocystis fimbriata.</title>
        <authorList>
            <person name="Wilken P.M."/>
            <person name="Steenkamp E.T."/>
            <person name="Wingfield M.J."/>
            <person name="de Beer Z.W."/>
            <person name="Wingfield B.D."/>
        </authorList>
    </citation>
    <scope>NUCLEOTIDE SEQUENCE [LARGE SCALE GENOMIC DNA]</scope>
    <source>
        <strain evidence="8 9">CBS 114723</strain>
    </source>
</reference>
<feature type="region of interest" description="Disordered" evidence="7">
    <location>
        <begin position="661"/>
        <end position="683"/>
    </location>
</feature>
<dbReference type="InterPro" id="IPR015943">
    <property type="entry name" value="WD40/YVTN_repeat-like_dom_sf"/>
</dbReference>
<feature type="repeat" description="WD" evidence="6">
    <location>
        <begin position="158"/>
        <end position="193"/>
    </location>
</feature>
<feature type="region of interest" description="Disordered" evidence="7">
    <location>
        <begin position="743"/>
        <end position="784"/>
    </location>
</feature>